<dbReference type="GO" id="GO:0060090">
    <property type="term" value="F:molecular adaptor activity"/>
    <property type="evidence" value="ECO:0007669"/>
    <property type="project" value="TreeGrafter"/>
</dbReference>
<reference evidence="5" key="3">
    <citation type="submission" date="2025-09" db="UniProtKB">
        <authorList>
            <consortium name="Ensembl"/>
        </authorList>
    </citation>
    <scope>IDENTIFICATION</scope>
</reference>
<dbReference type="GO" id="GO:0007098">
    <property type="term" value="P:centrosome cycle"/>
    <property type="evidence" value="ECO:0007669"/>
    <property type="project" value="TreeGrafter"/>
</dbReference>
<feature type="coiled-coil region" evidence="1">
    <location>
        <begin position="706"/>
        <end position="733"/>
    </location>
</feature>
<dbReference type="Pfam" id="PF18615">
    <property type="entry name" value="SMYLE_N"/>
    <property type="match status" value="1"/>
</dbReference>
<dbReference type="GO" id="GO:0005794">
    <property type="term" value="C:Golgi apparatus"/>
    <property type="evidence" value="ECO:0007669"/>
    <property type="project" value="TreeGrafter"/>
</dbReference>
<sequence length="737" mass="83567">MNEVCRVCSSKLKGNQRRWLFGPGGSINIQVVLEHVLGHEVTRDGRSEFLCGKCVFVLEHVFRFDTVITRVQAMSIEKLQRLMVEKDKLAQLLRRFYAQTHRRLPAALPSYRGQEITVDIAGLPHVRYNALLQEDMALSEYECWSERNADAANGCEGRGCKNRNCYSCNALKVSDSDYESICKVPRRLARRMNRDSLYQLSKSKSRSMPLDFLLTPERSRSVSSFSSSAHSLCTDSIERGSQSFSTTSLDTIADSEADPFDQLLASTPAVLAMAISEIRHIEYHPVHSPPSCKIPVRVSRGRSPGFSAPTTPRGHLHFDCGDDNFRELKWESPDEYLPLTMPGAIHDLRVGGGGDPEADRNHVWGNVPDRPQPRVGQCLGLSVSAYRRTPKAACDCMQENNPGLPPRLRRGEHTWLTSARFNGFLFRNFWQLKEEKMKRAIQRLQEQLEMAQAQVRALQEKRPETHHTNEVKRRPNSSWRRPKYQAVSGTVREEEKQPSTRDSDRQERRVAQLVESLHRKEVLLQDLFDAMEQLKRGGSPAVATDSMIHKLRQQLKERDKALEAAADEKFRAMEEKEEEILQLRLALREKDRDVSRLAEVLRYNEETISALSDVIGQKDMALQRLEEACCSLQGAARGWDETQLRTLREKDELIASLQGALASCSKDMEALKDSLIGQGLSDNAGGGANRLALQLWEKERTVARVLSDWNQQAVAHQKEVENLLESLASKEKTIQVS</sequence>
<evidence type="ECO:0000256" key="2">
    <source>
        <dbReference type="SAM" id="MobiDB-lite"/>
    </source>
</evidence>
<dbReference type="GO" id="GO:0090063">
    <property type="term" value="P:positive regulation of microtubule nucleation"/>
    <property type="evidence" value="ECO:0007669"/>
    <property type="project" value="TreeGrafter"/>
</dbReference>
<keyword evidence="6" id="KW-1185">Reference proteome</keyword>
<reference evidence="6" key="1">
    <citation type="submission" date="2011-08" db="EMBL/GenBank/DDBJ databases">
        <title>The draft genome of Latimeria chalumnae.</title>
        <authorList>
            <person name="Di Palma F."/>
            <person name="Alfoldi J."/>
            <person name="Johnson J."/>
            <person name="Berlin A."/>
            <person name="Gnerre S."/>
            <person name="Jaffe D."/>
            <person name="MacCallum I."/>
            <person name="Young S."/>
            <person name="Walker B.J."/>
            <person name="Lander E."/>
            <person name="Lindblad-Toh K."/>
        </authorList>
    </citation>
    <scope>NUCLEOTIDE SEQUENCE [LARGE SCALE GENOMIC DNA]</scope>
    <source>
        <strain evidence="6">Wild caught</strain>
    </source>
</reference>
<evidence type="ECO:0000313" key="6">
    <source>
        <dbReference type="Proteomes" id="UP000008672"/>
    </source>
</evidence>
<feature type="coiled-coil region" evidence="1">
    <location>
        <begin position="548"/>
        <end position="593"/>
    </location>
</feature>
<evidence type="ECO:0000313" key="5">
    <source>
        <dbReference type="Ensembl" id="ENSLACP00000004489.1"/>
    </source>
</evidence>
<evidence type="ECO:0000256" key="1">
    <source>
        <dbReference type="SAM" id="Coils"/>
    </source>
</evidence>
<protein>
    <submittedName>
        <fullName evidence="5">Uncharacterized protein</fullName>
    </submittedName>
</protein>
<dbReference type="GO" id="GO:0005813">
    <property type="term" value="C:centrosome"/>
    <property type="evidence" value="ECO:0007669"/>
    <property type="project" value="TreeGrafter"/>
</dbReference>
<dbReference type="InParanoid" id="H3A4B8"/>
<reference evidence="5" key="2">
    <citation type="submission" date="2025-08" db="UniProtKB">
        <authorList>
            <consortium name="Ensembl"/>
        </authorList>
    </citation>
    <scope>IDENTIFICATION</scope>
</reference>
<dbReference type="OMA" id="HESWWED"/>
<dbReference type="Bgee" id="ENSLACG00000003995">
    <property type="expression patterns" value="Expressed in pectoral fin and 1 other cell type or tissue"/>
</dbReference>
<dbReference type="InterPro" id="IPR052593">
    <property type="entry name" value="MT-associated_AKAP9-binding"/>
</dbReference>
<dbReference type="Pfam" id="PF07776">
    <property type="entry name" value="zf-AD"/>
    <property type="match status" value="1"/>
</dbReference>
<dbReference type="InterPro" id="IPR012934">
    <property type="entry name" value="Znf_AD"/>
</dbReference>
<feature type="domain" description="Short myomegalin-like EB1 binding protein N-terminal" evidence="4">
    <location>
        <begin position="117"/>
        <end position="329"/>
    </location>
</feature>
<dbReference type="InterPro" id="IPR040947">
    <property type="entry name" value="SMYLE_N"/>
</dbReference>
<feature type="compositionally biased region" description="Basic and acidic residues" evidence="2">
    <location>
        <begin position="458"/>
        <end position="473"/>
    </location>
</feature>
<keyword evidence="1" id="KW-0175">Coiled coil</keyword>
<dbReference type="PANTHER" id="PTHR46501:SF10">
    <property type="entry name" value="CENTROSOMIN"/>
    <property type="match status" value="1"/>
</dbReference>
<dbReference type="GeneTree" id="ENSGT00950000183190"/>
<dbReference type="PANTHER" id="PTHR46501">
    <property type="entry name" value="MYOMEGALIN"/>
    <property type="match status" value="1"/>
</dbReference>
<accession>H3A4B8</accession>
<feature type="domain" description="ZAD" evidence="3">
    <location>
        <begin position="4"/>
        <end position="74"/>
    </location>
</feature>
<evidence type="ECO:0000259" key="4">
    <source>
        <dbReference type="Pfam" id="PF18615"/>
    </source>
</evidence>
<dbReference type="EMBL" id="AFYH01180324">
    <property type="status" value="NOT_ANNOTATED_CDS"/>
    <property type="molecule type" value="Genomic_DNA"/>
</dbReference>
<dbReference type="GO" id="GO:0005634">
    <property type="term" value="C:nucleus"/>
    <property type="evidence" value="ECO:0007669"/>
    <property type="project" value="InterPro"/>
</dbReference>
<evidence type="ECO:0000259" key="3">
    <source>
        <dbReference type="Pfam" id="PF07776"/>
    </source>
</evidence>
<dbReference type="GO" id="GO:1903358">
    <property type="term" value="P:regulation of Golgi organization"/>
    <property type="evidence" value="ECO:0007669"/>
    <property type="project" value="TreeGrafter"/>
</dbReference>
<dbReference type="GO" id="GO:0008270">
    <property type="term" value="F:zinc ion binding"/>
    <property type="evidence" value="ECO:0007669"/>
    <property type="project" value="InterPro"/>
</dbReference>
<dbReference type="eggNOG" id="ENOG502QR9F">
    <property type="taxonomic scope" value="Eukaryota"/>
</dbReference>
<feature type="compositionally biased region" description="Basic and acidic residues" evidence="2">
    <location>
        <begin position="491"/>
        <end position="509"/>
    </location>
</feature>
<dbReference type="Ensembl" id="ENSLACT00000004528.1">
    <property type="protein sequence ID" value="ENSLACP00000004489.1"/>
    <property type="gene ID" value="ENSLACG00000003995.1"/>
</dbReference>
<proteinExistence type="predicted"/>
<dbReference type="AlphaFoldDB" id="H3A4B8"/>
<organism evidence="5 6">
    <name type="scientific">Latimeria chalumnae</name>
    <name type="common">Coelacanth</name>
    <dbReference type="NCBI Taxonomy" id="7897"/>
    <lineage>
        <taxon>Eukaryota</taxon>
        <taxon>Metazoa</taxon>
        <taxon>Chordata</taxon>
        <taxon>Craniata</taxon>
        <taxon>Vertebrata</taxon>
        <taxon>Euteleostomi</taxon>
        <taxon>Coelacanthiformes</taxon>
        <taxon>Coelacanthidae</taxon>
        <taxon>Latimeria</taxon>
    </lineage>
</organism>
<dbReference type="HOGENOM" id="CLU_358604_0_0_1"/>
<name>H3A4B8_LATCH</name>
<feature type="region of interest" description="Disordered" evidence="2">
    <location>
        <begin position="455"/>
        <end position="509"/>
    </location>
</feature>
<dbReference type="Proteomes" id="UP000008672">
    <property type="component" value="Unassembled WGS sequence"/>
</dbReference>